<feature type="transmembrane region" description="Helical" evidence="1">
    <location>
        <begin position="167"/>
        <end position="188"/>
    </location>
</feature>
<dbReference type="RefSeq" id="WP_089056055.1">
    <property type="nucleotide sequence ID" value="NZ_MUHA01000041.1"/>
</dbReference>
<comment type="caution">
    <text evidence="2">The sequence shown here is derived from an EMBL/GenBank/DDBJ whole genome shotgun (WGS) entry which is preliminary data.</text>
</comment>
<sequence length="231" mass="27081">MKANKPSLILFFSALLFTVIFDWTGQDFLAIYAKAIVLPAIFIYFLISNDFKIRKTEGFIFLFCFIGQVFDLMDIEISEIGGVISFLIVYLLIMKLFIFEHEKIILKKKDILPISIVVIFIVYLLISVLSLQFDKMKRFNAVYTIYGIVLSVVSYFSFVSYITKGTFLALLMSLMAISYIFSDIFYIFNEYFSYSIVLVLIRDVTQILAYYFMVEYFLEKEKNNRKALYNN</sequence>
<evidence type="ECO:0000313" key="2">
    <source>
        <dbReference type="EMBL" id="OXA93947.1"/>
    </source>
</evidence>
<organism evidence="2 3">
    <name type="scientific">Flavobacterium oncorhynchi</name>
    <dbReference type="NCBI Taxonomy" id="728056"/>
    <lineage>
        <taxon>Bacteria</taxon>
        <taxon>Pseudomonadati</taxon>
        <taxon>Bacteroidota</taxon>
        <taxon>Flavobacteriia</taxon>
        <taxon>Flavobacteriales</taxon>
        <taxon>Flavobacteriaceae</taxon>
        <taxon>Flavobacterium</taxon>
    </lineage>
</organism>
<feature type="transmembrane region" description="Helical" evidence="1">
    <location>
        <begin position="111"/>
        <end position="131"/>
    </location>
</feature>
<feature type="transmembrane region" description="Helical" evidence="1">
    <location>
        <begin position="31"/>
        <end position="47"/>
    </location>
</feature>
<protein>
    <recommendedName>
        <fullName evidence="4">YhhN-like protein</fullName>
    </recommendedName>
</protein>
<keyword evidence="1" id="KW-0812">Transmembrane</keyword>
<accession>A0A226HI44</accession>
<feature type="transmembrane region" description="Helical" evidence="1">
    <location>
        <begin position="194"/>
        <end position="218"/>
    </location>
</feature>
<evidence type="ECO:0000256" key="1">
    <source>
        <dbReference type="SAM" id="Phobius"/>
    </source>
</evidence>
<dbReference type="Proteomes" id="UP000198336">
    <property type="component" value="Unassembled WGS sequence"/>
</dbReference>
<keyword evidence="1" id="KW-1133">Transmembrane helix</keyword>
<name>A0A226HI44_9FLAO</name>
<proteinExistence type="predicted"/>
<dbReference type="AlphaFoldDB" id="A0A226HI44"/>
<evidence type="ECO:0008006" key="4">
    <source>
        <dbReference type="Google" id="ProtNLM"/>
    </source>
</evidence>
<evidence type="ECO:0000313" key="3">
    <source>
        <dbReference type="Proteomes" id="UP000198336"/>
    </source>
</evidence>
<reference evidence="2 3" key="1">
    <citation type="submission" date="2016-11" db="EMBL/GenBank/DDBJ databases">
        <title>Whole genomes of Flavobacteriaceae.</title>
        <authorList>
            <person name="Stine C."/>
            <person name="Li C."/>
            <person name="Tadesse D."/>
        </authorList>
    </citation>
    <scope>NUCLEOTIDE SEQUENCE [LARGE SCALE GENOMIC DNA]</scope>
    <source>
        <strain evidence="2 3">CCUG 59446</strain>
    </source>
</reference>
<keyword evidence="1" id="KW-0472">Membrane</keyword>
<gene>
    <name evidence="2" type="ORF">B0A75_20065</name>
</gene>
<dbReference type="EMBL" id="MUHA01000041">
    <property type="protein sequence ID" value="OXA93947.1"/>
    <property type="molecule type" value="Genomic_DNA"/>
</dbReference>
<feature type="transmembrane region" description="Helical" evidence="1">
    <location>
        <begin position="143"/>
        <end position="162"/>
    </location>
</feature>
<feature type="transmembrane region" description="Helical" evidence="1">
    <location>
        <begin position="59"/>
        <end position="75"/>
    </location>
</feature>
<feature type="transmembrane region" description="Helical" evidence="1">
    <location>
        <begin position="81"/>
        <end position="99"/>
    </location>
</feature>
<keyword evidence="3" id="KW-1185">Reference proteome</keyword>